<dbReference type="SUPFAM" id="SSF51735">
    <property type="entry name" value="NAD(P)-binding Rossmann-fold domains"/>
    <property type="match status" value="1"/>
</dbReference>
<dbReference type="GO" id="GO:0050661">
    <property type="term" value="F:NADP binding"/>
    <property type="evidence" value="ECO:0007669"/>
    <property type="project" value="InterPro"/>
</dbReference>
<dbReference type="Proteomes" id="UP000276260">
    <property type="component" value="Unassembled WGS sequence"/>
</dbReference>
<keyword evidence="17" id="KW-0808">Transferase</keyword>
<dbReference type="InterPro" id="IPR001048">
    <property type="entry name" value="Asp/Glu/Uridylate_kinase"/>
</dbReference>
<keyword evidence="18" id="KW-1185">Reference proteome</keyword>
<evidence type="ECO:0000256" key="1">
    <source>
        <dbReference type="ARBA" id="ARBA00001920"/>
    </source>
</evidence>
<evidence type="ECO:0000256" key="13">
    <source>
        <dbReference type="ARBA" id="ARBA00049031"/>
    </source>
</evidence>
<dbReference type="Pfam" id="PF00742">
    <property type="entry name" value="Homoserine_dh"/>
    <property type="match status" value="1"/>
</dbReference>
<feature type="domain" description="Homoserine dehydrogenase catalytic" evidence="15">
    <location>
        <begin position="571"/>
        <end position="769"/>
    </location>
</feature>
<comment type="catalytic activity">
    <reaction evidence="13">
        <text>L-homoserine + NAD(+) = L-aspartate 4-semialdehyde + NADH + H(+)</text>
        <dbReference type="Rhea" id="RHEA:15757"/>
        <dbReference type="ChEBI" id="CHEBI:15378"/>
        <dbReference type="ChEBI" id="CHEBI:57476"/>
        <dbReference type="ChEBI" id="CHEBI:57540"/>
        <dbReference type="ChEBI" id="CHEBI:57945"/>
        <dbReference type="ChEBI" id="CHEBI:537519"/>
        <dbReference type="EC" id="1.1.1.3"/>
    </reaction>
    <physiologicalReaction direction="right-to-left" evidence="13">
        <dbReference type="Rhea" id="RHEA:15759"/>
    </physiologicalReaction>
</comment>
<dbReference type="InterPro" id="IPR011147">
    <property type="entry name" value="Bifunc_Aspkin/hSer_DH"/>
</dbReference>
<feature type="domain" description="Aspartate/homoserine dehydrogenase NAD-binding" evidence="16">
    <location>
        <begin position="433"/>
        <end position="561"/>
    </location>
</feature>
<comment type="pathway">
    <text evidence="5">Amino-acid biosynthesis; L-threonine biosynthesis; L-threonine from L-aspartate: step 1/5.</text>
</comment>
<keyword evidence="7" id="KW-0028">Amino-acid biosynthesis</keyword>
<dbReference type="PROSITE" id="PS01042">
    <property type="entry name" value="HOMOSER_DHGENASE"/>
    <property type="match status" value="1"/>
</dbReference>
<dbReference type="EC" id="1.1.1.3" evidence="6"/>
<dbReference type="UniPathway" id="UPA00050">
    <property type="reaction ID" value="UER00063"/>
</dbReference>
<dbReference type="PANTHER" id="PTHR43070:SF3">
    <property type="entry name" value="HOMOSERINE DEHYDROGENASE"/>
    <property type="match status" value="1"/>
</dbReference>
<feature type="domain" description="Aspartate/glutamate/uridylate kinase" evidence="14">
    <location>
        <begin position="10"/>
        <end position="262"/>
    </location>
</feature>
<dbReference type="SUPFAM" id="SSF53633">
    <property type="entry name" value="Carbamate kinase-like"/>
    <property type="match status" value="1"/>
</dbReference>
<evidence type="ECO:0000256" key="10">
    <source>
        <dbReference type="ARBA" id="ARBA00023002"/>
    </source>
</evidence>
<dbReference type="Pfam" id="PF03447">
    <property type="entry name" value="NAD_binding_3"/>
    <property type="match status" value="1"/>
</dbReference>
<comment type="pathway">
    <text evidence="4">Amino-acid biosynthesis; L-methionine biosynthesis via de novo pathway; L-homoserine from L-aspartate: step 3/3.</text>
</comment>
<comment type="caution">
    <text evidence="17">The sequence shown here is derived from an EMBL/GenBank/DDBJ whole genome shotgun (WGS) entry which is preliminary data.</text>
</comment>
<dbReference type="InterPro" id="IPR042199">
    <property type="entry name" value="AsparK_Bifunc_asparK/hSer_DH"/>
</dbReference>
<evidence type="ECO:0000313" key="17">
    <source>
        <dbReference type="EMBL" id="RRJ21075.1"/>
    </source>
</evidence>
<dbReference type="UniPathway" id="UPA00051">
    <property type="reaction ID" value="UER00462"/>
</dbReference>
<evidence type="ECO:0000256" key="5">
    <source>
        <dbReference type="ARBA" id="ARBA00005139"/>
    </source>
</evidence>
<dbReference type="AlphaFoldDB" id="A0A3P3QJ40"/>
<dbReference type="Gene3D" id="3.40.1160.10">
    <property type="entry name" value="Acetylglutamate kinase-like"/>
    <property type="match status" value="1"/>
</dbReference>
<evidence type="ECO:0000256" key="3">
    <source>
        <dbReference type="ARBA" id="ARBA00005056"/>
    </source>
</evidence>
<keyword evidence="10 17" id="KW-0560">Oxidoreductase</keyword>
<dbReference type="EMBL" id="RRCF01000002">
    <property type="protein sequence ID" value="RRJ21075.1"/>
    <property type="molecule type" value="Genomic_DNA"/>
</dbReference>
<gene>
    <name evidence="17" type="ORF">EIK76_09310</name>
</gene>
<dbReference type="Pfam" id="PF00696">
    <property type="entry name" value="AA_kinase"/>
    <property type="match status" value="1"/>
</dbReference>
<dbReference type="InterPro" id="IPR036291">
    <property type="entry name" value="NAD(P)-bd_dom_sf"/>
</dbReference>
<sequence>MSSFFNPKNTVHKFGGSSLASAERFSAVAAILAKEPEAWVVVSAPGDTTDELLALIDSREQPELFATLLQQLNEKLGLLIQRTLNEQNAAVLLSQVQGWLAEAPGFLAANQFNDVLAIGERLSSQLLAALLNQQGLTATAIDARDFLRLDGSEVQYEVSSSWLAPFETSGIKVVTGYIARDLKGNSITLGRNGSDYSATILGRLVKAQAIHIWTDVDAIYSADPRKVPSARAYRQVPWQQAFTLAQLGNPVLHAKTLSPLLDAPADLIVRSSFEPNHPGCKVSQKAAIEVQFLTDLPQAALVTVPASCKLTAATVASALHITVFAAPKAADQWIVASHQVDSLLSYLAGQQVFARVNPQAFHAVVWVKPAARQQKQVNAAAGRWLDRQQAAFHFEDEQLALWLFQPALTSLELTELHQLLLPTQVQLNLVVAGTGNVGAEFLALLAKQQQAFAGQIELKLAGVLNSRQALFAENIDIHHWQQALALAPAYTEAQLELALQQLPEPKVLVDLTPSRAFAERYPQFINAGLDLISANKQGVTLPLAQYQQIKLAAEQQQVQWLSNTTVGAGLPVQRVLQELKSSGDTVQRISGIFSGTLSWLLAKFDGSKAFSDFVLEAQQLGLTEPDPRDDLSGKDVQRKLLVLARELDLALDIDQIELEPLLPASLSTGSIEEFWAGREVLDQQLAALQQQAKAAGKVLRYVADLKIEAGKAKARVSLVAVEQTDALAAILPCDNIFVIESDWYQQNPLVLKGPGAGRQVTAGGVHADLAILAKQKIAAAKAAKHSQAQAAAWVK</sequence>
<evidence type="ECO:0000256" key="6">
    <source>
        <dbReference type="ARBA" id="ARBA00013213"/>
    </source>
</evidence>
<evidence type="ECO:0000256" key="11">
    <source>
        <dbReference type="ARBA" id="ARBA00023167"/>
    </source>
</evidence>
<keyword evidence="17" id="KW-0418">Kinase</keyword>
<dbReference type="GO" id="GO:0009086">
    <property type="term" value="P:methionine biosynthetic process"/>
    <property type="evidence" value="ECO:0007669"/>
    <property type="project" value="UniProtKB-KW"/>
</dbReference>
<dbReference type="FunFam" id="3.30.360.10:FF:000006">
    <property type="entry name" value="Bifunctional aspartokinase/homoserine dehydrogenase"/>
    <property type="match status" value="1"/>
</dbReference>
<evidence type="ECO:0000259" key="15">
    <source>
        <dbReference type="Pfam" id="PF00742"/>
    </source>
</evidence>
<dbReference type="InterPro" id="IPR019811">
    <property type="entry name" value="HDH_CS"/>
</dbReference>
<accession>A0A3P3QJ40</accession>
<dbReference type="Gene3D" id="3.30.360.10">
    <property type="entry name" value="Dihydrodipicolinate Reductase, domain 2"/>
    <property type="match status" value="1"/>
</dbReference>
<dbReference type="GO" id="GO:0004412">
    <property type="term" value="F:homoserine dehydrogenase activity"/>
    <property type="evidence" value="ECO:0007669"/>
    <property type="project" value="UniProtKB-EC"/>
</dbReference>
<comment type="pathway">
    <text evidence="3">Amino-acid biosynthesis; L-threonine biosynthesis; L-threonine from L-aspartate: step 3/5.</text>
</comment>
<evidence type="ECO:0000256" key="4">
    <source>
        <dbReference type="ARBA" id="ARBA00005062"/>
    </source>
</evidence>
<keyword evidence="9" id="KW-0521">NADP</keyword>
<dbReference type="SUPFAM" id="SSF55347">
    <property type="entry name" value="Glyceraldehyde-3-phosphate dehydrogenase-like, C-terminal domain"/>
    <property type="match status" value="1"/>
</dbReference>
<evidence type="ECO:0000259" key="14">
    <source>
        <dbReference type="Pfam" id="PF00696"/>
    </source>
</evidence>
<dbReference type="OrthoDB" id="9799110at2"/>
<dbReference type="GO" id="GO:0004072">
    <property type="term" value="F:aspartate kinase activity"/>
    <property type="evidence" value="ECO:0007669"/>
    <property type="project" value="InterPro"/>
</dbReference>
<dbReference type="PANTHER" id="PTHR43070">
    <property type="match status" value="1"/>
</dbReference>
<evidence type="ECO:0000256" key="12">
    <source>
        <dbReference type="ARBA" id="ARBA00048841"/>
    </source>
</evidence>
<reference evidence="17 18" key="1">
    <citation type="submission" date="2018-11" db="EMBL/GenBank/DDBJ databases">
        <title>Draft genome analysis of Rheinheimera mesophila isolated from an industrial waste site.</title>
        <authorList>
            <person name="Yu Q."/>
            <person name="Qi Y."/>
            <person name="Zhang H."/>
            <person name="Lu Y."/>
            <person name="Pu J."/>
        </authorList>
    </citation>
    <scope>NUCLEOTIDE SEQUENCE [LARGE SCALE GENOMIC DNA]</scope>
    <source>
        <strain evidence="17 18">IITR13</strain>
    </source>
</reference>
<dbReference type="InterPro" id="IPR005106">
    <property type="entry name" value="Asp/hSer_DH_NAD-bd"/>
</dbReference>
<evidence type="ECO:0000256" key="9">
    <source>
        <dbReference type="ARBA" id="ARBA00022857"/>
    </source>
</evidence>
<dbReference type="Gene3D" id="3.40.50.720">
    <property type="entry name" value="NAD(P)-binding Rossmann-like Domain"/>
    <property type="match status" value="1"/>
</dbReference>
<dbReference type="Gene3D" id="1.20.120.1320">
    <property type="entry name" value="Aspartokinase, catalytic domain"/>
    <property type="match status" value="1"/>
</dbReference>
<dbReference type="RefSeq" id="WP_046518597.1">
    <property type="nucleotide sequence ID" value="NZ_LAVS01000003.1"/>
</dbReference>
<dbReference type="InterPro" id="IPR036393">
    <property type="entry name" value="AceGlu_kinase-like_sf"/>
</dbReference>
<organism evidence="17 18">
    <name type="scientific">Rheinheimera mesophila</name>
    <dbReference type="NCBI Taxonomy" id="1547515"/>
    <lineage>
        <taxon>Bacteria</taxon>
        <taxon>Pseudomonadati</taxon>
        <taxon>Pseudomonadota</taxon>
        <taxon>Gammaproteobacteria</taxon>
        <taxon>Chromatiales</taxon>
        <taxon>Chromatiaceae</taxon>
        <taxon>Rheinheimera</taxon>
    </lineage>
</organism>
<comment type="pathway">
    <text evidence="2">Amino-acid biosynthesis; L-methionine biosynthesis via de novo pathway; L-homoserine from L-aspartate: step 1/3.</text>
</comment>
<proteinExistence type="predicted"/>
<keyword evidence="8" id="KW-0791">Threonine biosynthesis</keyword>
<evidence type="ECO:0000256" key="2">
    <source>
        <dbReference type="ARBA" id="ARBA00004986"/>
    </source>
</evidence>
<protein>
    <recommendedName>
        <fullName evidence="6">homoserine dehydrogenase</fullName>
        <ecNumber evidence="6">1.1.1.3</ecNumber>
    </recommendedName>
</protein>
<comment type="cofactor">
    <cofactor evidence="1">
        <name>a metal cation</name>
        <dbReference type="ChEBI" id="CHEBI:25213"/>
    </cofactor>
</comment>
<evidence type="ECO:0000259" key="16">
    <source>
        <dbReference type="Pfam" id="PF03447"/>
    </source>
</evidence>
<evidence type="ECO:0000313" key="18">
    <source>
        <dbReference type="Proteomes" id="UP000276260"/>
    </source>
</evidence>
<keyword evidence="11" id="KW-0486">Methionine biosynthesis</keyword>
<evidence type="ECO:0000256" key="8">
    <source>
        <dbReference type="ARBA" id="ARBA00022697"/>
    </source>
</evidence>
<dbReference type="GO" id="GO:0009089">
    <property type="term" value="P:lysine biosynthetic process via diaminopimelate"/>
    <property type="evidence" value="ECO:0007669"/>
    <property type="project" value="UniProtKB-ARBA"/>
</dbReference>
<name>A0A3P3QJ40_9GAMM</name>
<evidence type="ECO:0000256" key="7">
    <source>
        <dbReference type="ARBA" id="ARBA00022605"/>
    </source>
</evidence>
<comment type="catalytic activity">
    <reaction evidence="12">
        <text>L-homoserine + NADP(+) = L-aspartate 4-semialdehyde + NADPH + H(+)</text>
        <dbReference type="Rhea" id="RHEA:15761"/>
        <dbReference type="ChEBI" id="CHEBI:15378"/>
        <dbReference type="ChEBI" id="CHEBI:57476"/>
        <dbReference type="ChEBI" id="CHEBI:57783"/>
        <dbReference type="ChEBI" id="CHEBI:58349"/>
        <dbReference type="ChEBI" id="CHEBI:537519"/>
        <dbReference type="EC" id="1.1.1.3"/>
    </reaction>
    <physiologicalReaction direction="right-to-left" evidence="12">
        <dbReference type="Rhea" id="RHEA:15763"/>
    </physiologicalReaction>
</comment>
<dbReference type="GO" id="GO:0009088">
    <property type="term" value="P:threonine biosynthetic process"/>
    <property type="evidence" value="ECO:0007669"/>
    <property type="project" value="UniProtKB-UniPathway"/>
</dbReference>
<dbReference type="PROSITE" id="PS00324">
    <property type="entry name" value="ASPARTOKINASE"/>
    <property type="match status" value="1"/>
</dbReference>
<dbReference type="NCBIfam" id="NF007003">
    <property type="entry name" value="PRK09466.1"/>
    <property type="match status" value="1"/>
</dbReference>
<dbReference type="InterPro" id="IPR018042">
    <property type="entry name" value="Aspartate_kinase_CS"/>
</dbReference>
<dbReference type="InterPro" id="IPR001342">
    <property type="entry name" value="HDH_cat"/>
</dbReference>
<dbReference type="GO" id="GO:0009090">
    <property type="term" value="P:homoserine biosynthetic process"/>
    <property type="evidence" value="ECO:0007669"/>
    <property type="project" value="UniProtKB-ARBA"/>
</dbReference>